<dbReference type="PANTHER" id="PTHR43584">
    <property type="entry name" value="NUCLEOTIDYL TRANSFERASE"/>
    <property type="match status" value="1"/>
</dbReference>
<dbReference type="InterPro" id="IPR029044">
    <property type="entry name" value="Nucleotide-diphossugar_trans"/>
</dbReference>
<feature type="domain" description="Nucleotidyl transferase" evidence="3">
    <location>
        <begin position="7"/>
        <end position="149"/>
    </location>
</feature>
<reference evidence="4" key="1">
    <citation type="journal article" date="2014" name="Int. J. Syst. Evol. Microbiol.">
        <title>Complete genome sequence of Corynebacterium casei LMG S-19264T (=DSM 44701T), isolated from a smear-ripened cheese.</title>
        <authorList>
            <consortium name="US DOE Joint Genome Institute (JGI-PGF)"/>
            <person name="Walter F."/>
            <person name="Albersmeier A."/>
            <person name="Kalinowski J."/>
            <person name="Ruckert C."/>
        </authorList>
    </citation>
    <scope>NUCLEOTIDE SEQUENCE</scope>
    <source>
        <strain evidence="4">CGMCC 1.12921</strain>
    </source>
</reference>
<dbReference type="PANTHER" id="PTHR43584:SF8">
    <property type="entry name" value="N-ACETYLMURAMATE ALPHA-1-PHOSPHATE URIDYLYLTRANSFERASE"/>
    <property type="match status" value="1"/>
</dbReference>
<name>A0A8J2V7T3_9PROT</name>
<dbReference type="Proteomes" id="UP000613582">
    <property type="component" value="Unassembled WGS sequence"/>
</dbReference>
<dbReference type="RefSeq" id="WP_188157992.1">
    <property type="nucleotide sequence ID" value="NZ_BMGH01000001.1"/>
</dbReference>
<evidence type="ECO:0000313" key="5">
    <source>
        <dbReference type="Proteomes" id="UP000613582"/>
    </source>
</evidence>
<dbReference type="GO" id="GO:0016779">
    <property type="term" value="F:nucleotidyltransferase activity"/>
    <property type="evidence" value="ECO:0007669"/>
    <property type="project" value="UniProtKB-KW"/>
</dbReference>
<dbReference type="InterPro" id="IPR005835">
    <property type="entry name" value="NTP_transferase_dom"/>
</dbReference>
<organism evidence="4 5">
    <name type="scientific">Aquisalinus flavus</name>
    <dbReference type="NCBI Taxonomy" id="1526572"/>
    <lineage>
        <taxon>Bacteria</taxon>
        <taxon>Pseudomonadati</taxon>
        <taxon>Pseudomonadota</taxon>
        <taxon>Alphaproteobacteria</taxon>
        <taxon>Parvularculales</taxon>
        <taxon>Parvularculaceae</taxon>
        <taxon>Aquisalinus</taxon>
    </lineage>
</organism>
<evidence type="ECO:0000259" key="3">
    <source>
        <dbReference type="Pfam" id="PF00483"/>
    </source>
</evidence>
<gene>
    <name evidence="4" type="ORF">GCM10011342_26090</name>
</gene>
<accession>A0A8J2V7T3</accession>
<dbReference type="SUPFAM" id="SSF53448">
    <property type="entry name" value="Nucleotide-diphospho-sugar transferases"/>
    <property type="match status" value="1"/>
</dbReference>
<dbReference type="CDD" id="cd06422">
    <property type="entry name" value="NTP_transferase_like_1"/>
    <property type="match status" value="1"/>
</dbReference>
<evidence type="ECO:0000256" key="1">
    <source>
        <dbReference type="ARBA" id="ARBA00022679"/>
    </source>
</evidence>
<dbReference type="InterPro" id="IPR050065">
    <property type="entry name" value="GlmU-like"/>
</dbReference>
<dbReference type="EMBL" id="BMGH01000001">
    <property type="protein sequence ID" value="GGD16107.1"/>
    <property type="molecule type" value="Genomic_DNA"/>
</dbReference>
<comment type="caution">
    <text evidence="4">The sequence shown here is derived from an EMBL/GenBank/DDBJ whole genome shotgun (WGS) entry which is preliminary data.</text>
</comment>
<keyword evidence="1" id="KW-0808">Transferase</keyword>
<dbReference type="AlphaFoldDB" id="A0A8J2V7T3"/>
<keyword evidence="5" id="KW-1185">Reference proteome</keyword>
<evidence type="ECO:0000256" key="2">
    <source>
        <dbReference type="ARBA" id="ARBA00022695"/>
    </source>
</evidence>
<dbReference type="Pfam" id="PF00483">
    <property type="entry name" value="NTP_transferase"/>
    <property type="match status" value="1"/>
</dbReference>
<sequence>MTRIHTAMVLAAGLGTRMRPLTDTCPKPLIPVAGKPLIDYVLDRFFAAGVEKAVVNVHYLAEQLEDHLDRRSVPRTIISDERAAPMETGGALIQAAPVLGDDPIYCTNTDAILLDSGEEEACARLANAWADDEMDALLLLCPLDQASGYDGDGDFILDGESRARWPDDDPSAVKYVFTGLQVIHPRLFADERLRKVSTRAFWDKAMAQGRMFGLIHDGPWMHVGDPDGLKQAEARLARGTGSADERTVH</sequence>
<keyword evidence="2 4" id="KW-0548">Nucleotidyltransferase</keyword>
<dbReference type="Gene3D" id="3.90.550.10">
    <property type="entry name" value="Spore Coat Polysaccharide Biosynthesis Protein SpsA, Chain A"/>
    <property type="match status" value="1"/>
</dbReference>
<proteinExistence type="predicted"/>
<protein>
    <submittedName>
        <fullName evidence="4">Mannose-1-phosphate guanylyltransferase</fullName>
    </submittedName>
</protein>
<evidence type="ECO:0000313" key="4">
    <source>
        <dbReference type="EMBL" id="GGD16107.1"/>
    </source>
</evidence>
<reference evidence="4" key="2">
    <citation type="submission" date="2020-09" db="EMBL/GenBank/DDBJ databases">
        <authorList>
            <person name="Sun Q."/>
            <person name="Zhou Y."/>
        </authorList>
    </citation>
    <scope>NUCLEOTIDE SEQUENCE</scope>
    <source>
        <strain evidence="4">CGMCC 1.12921</strain>
    </source>
</reference>